<dbReference type="PANTHER" id="PTHR47843:SF2">
    <property type="entry name" value="BTB DOMAIN-CONTAINING PROTEIN"/>
    <property type="match status" value="1"/>
</dbReference>
<sequence>MAQPLRGLEGCSSFCTLCRKDCRCNTCGYCHTCQYLNAHNSGPGHTWAHECNVKLPEPKNKPVEGIGRFLKEKSDTIMRFCESEVFEIQVGKKTYYAHKEAIGSASAVLKRQVNSEMKEGTSKTIKLEDFADDPLAFGLFLQYSYFGGYGYDEDLKEDALVVHASVYVLSEKIEALGLKEVAFKKATALCASSKDPSRPEFGLVKVLQFALPEAVGIIYNGTYDSNTGKAPSYFYEFGSSTETTVKTLGVARDGFRMLLAKFAAVYIGELRKNESFMAVLETYPAFASDVLLFTGTESKITTDSNGNLAI</sequence>
<accession>A0AAV9XNF8</accession>
<keyword evidence="3" id="KW-1185">Reference proteome</keyword>
<proteinExistence type="predicted"/>
<dbReference type="Proteomes" id="UP001365542">
    <property type="component" value="Unassembled WGS sequence"/>
</dbReference>
<dbReference type="AlphaFoldDB" id="A0AAV9XNF8"/>
<organism evidence="2 3">
    <name type="scientific">Orbilia ellipsospora</name>
    <dbReference type="NCBI Taxonomy" id="2528407"/>
    <lineage>
        <taxon>Eukaryota</taxon>
        <taxon>Fungi</taxon>
        <taxon>Dikarya</taxon>
        <taxon>Ascomycota</taxon>
        <taxon>Pezizomycotina</taxon>
        <taxon>Orbiliomycetes</taxon>
        <taxon>Orbiliales</taxon>
        <taxon>Orbiliaceae</taxon>
        <taxon>Orbilia</taxon>
    </lineage>
</organism>
<name>A0AAV9XNF8_9PEZI</name>
<dbReference type="InterPro" id="IPR000210">
    <property type="entry name" value="BTB/POZ_dom"/>
</dbReference>
<dbReference type="InterPro" id="IPR011333">
    <property type="entry name" value="SKP1/BTB/POZ_sf"/>
</dbReference>
<dbReference type="PROSITE" id="PS50097">
    <property type="entry name" value="BTB"/>
    <property type="match status" value="1"/>
</dbReference>
<dbReference type="CDD" id="cd18186">
    <property type="entry name" value="BTB_POZ_ZBTB_KLHL-like"/>
    <property type="match status" value="1"/>
</dbReference>
<comment type="caution">
    <text evidence="2">The sequence shown here is derived from an EMBL/GenBank/DDBJ whole genome shotgun (WGS) entry which is preliminary data.</text>
</comment>
<reference evidence="2 3" key="1">
    <citation type="submission" date="2019-10" db="EMBL/GenBank/DDBJ databases">
        <authorList>
            <person name="Palmer J.M."/>
        </authorList>
    </citation>
    <scope>NUCLEOTIDE SEQUENCE [LARGE SCALE GENOMIC DNA]</scope>
    <source>
        <strain evidence="2 3">TWF694</strain>
    </source>
</reference>
<dbReference type="SUPFAM" id="SSF54695">
    <property type="entry name" value="POZ domain"/>
    <property type="match status" value="1"/>
</dbReference>
<gene>
    <name evidence="2" type="ORF">TWF694_000394</name>
</gene>
<protein>
    <recommendedName>
        <fullName evidence="1">BTB domain-containing protein</fullName>
    </recommendedName>
</protein>
<dbReference type="EMBL" id="JAVHJO010000001">
    <property type="protein sequence ID" value="KAK6543654.1"/>
    <property type="molecule type" value="Genomic_DNA"/>
</dbReference>
<feature type="domain" description="BTB" evidence="1">
    <location>
        <begin position="84"/>
        <end position="153"/>
    </location>
</feature>
<evidence type="ECO:0000259" key="1">
    <source>
        <dbReference type="PROSITE" id="PS50097"/>
    </source>
</evidence>
<dbReference type="Gene3D" id="3.30.710.10">
    <property type="entry name" value="Potassium Channel Kv1.1, Chain A"/>
    <property type="match status" value="1"/>
</dbReference>
<evidence type="ECO:0000313" key="2">
    <source>
        <dbReference type="EMBL" id="KAK6543654.1"/>
    </source>
</evidence>
<dbReference type="PANTHER" id="PTHR47843">
    <property type="entry name" value="BTB DOMAIN-CONTAINING PROTEIN-RELATED"/>
    <property type="match status" value="1"/>
</dbReference>
<evidence type="ECO:0000313" key="3">
    <source>
        <dbReference type="Proteomes" id="UP001365542"/>
    </source>
</evidence>